<evidence type="ECO:0000313" key="4">
    <source>
        <dbReference type="EMBL" id="OAQ73483.1"/>
    </source>
</evidence>
<evidence type="ECO:0000256" key="2">
    <source>
        <dbReference type="SAM" id="MobiDB-lite"/>
    </source>
</evidence>
<dbReference type="InterPro" id="IPR036864">
    <property type="entry name" value="Zn2-C6_fun-type_DNA-bd_sf"/>
</dbReference>
<organism evidence="4 5">
    <name type="scientific">Pochonia chlamydosporia 170</name>
    <dbReference type="NCBI Taxonomy" id="1380566"/>
    <lineage>
        <taxon>Eukaryota</taxon>
        <taxon>Fungi</taxon>
        <taxon>Dikarya</taxon>
        <taxon>Ascomycota</taxon>
        <taxon>Pezizomycotina</taxon>
        <taxon>Sordariomycetes</taxon>
        <taxon>Hypocreomycetidae</taxon>
        <taxon>Hypocreales</taxon>
        <taxon>Clavicipitaceae</taxon>
        <taxon>Pochonia</taxon>
    </lineage>
</organism>
<proteinExistence type="predicted"/>
<dbReference type="InterPro" id="IPR053157">
    <property type="entry name" value="Sterol_Uptake_Regulator"/>
</dbReference>
<dbReference type="OrthoDB" id="416217at2759"/>
<gene>
    <name evidence="4" type="ORF">VFPPC_01182</name>
</gene>
<dbReference type="InterPro" id="IPR001138">
    <property type="entry name" value="Zn2Cys6_DnaBD"/>
</dbReference>
<sequence length="444" mass="49633">MSSRKQDDKSPPGQGQAVARQRKAHRKSRLGCANCKLRGVKCDEAKPACHRCLTSGFTCNYSRSAPDLQFSQAGVFKVDLGAPVEKLPNPGLHKNIPLALPVAGKLGSYELCASDLRNLEHFLNSTASTLGGGRGVYDTWYSKGVLGLSNSYPFLLHIFLVLSQLHDMHEKSISMDQVPHRSLAFHWYHGTALFHQMLSKASATPVLSSSERDTLWISAAMLGTAAFAYLGSLDPSEAWPLKEHSPSDLDWLKMGHGKKVVWNMADPTRPDSLFSRMTAYQSRDPPPSGSSPIRPHTLPVLFYSVFDIGPSSTAPNNPYHVAAALISQLLPVVPTPYNVHHFLSFLSQIDARYQVLLQKKDPRAMILLLYWMAKIVTYPMWWTRRRTLYEGLAICIYIERYCGDDPEFMQLIAYPRAVLSAVYSGVEVEKREDIVLDFKPLKVQ</sequence>
<evidence type="ECO:0000313" key="5">
    <source>
        <dbReference type="Proteomes" id="UP000078397"/>
    </source>
</evidence>
<dbReference type="Pfam" id="PF00172">
    <property type="entry name" value="Zn_clus"/>
    <property type="match status" value="1"/>
</dbReference>
<dbReference type="PANTHER" id="PTHR47784:SF9">
    <property type="entry name" value="ZN(II)2CYS6 TRANSCRIPTION FACTOR (EUROFUNG)"/>
    <property type="match status" value="1"/>
</dbReference>
<accession>A0A179G7V3</accession>
<feature type="compositionally biased region" description="Basic and acidic residues" evidence="2">
    <location>
        <begin position="1"/>
        <end position="10"/>
    </location>
</feature>
<dbReference type="GO" id="GO:0001228">
    <property type="term" value="F:DNA-binding transcription activator activity, RNA polymerase II-specific"/>
    <property type="evidence" value="ECO:0007669"/>
    <property type="project" value="TreeGrafter"/>
</dbReference>
<evidence type="ECO:0000259" key="3">
    <source>
        <dbReference type="PROSITE" id="PS50048"/>
    </source>
</evidence>
<dbReference type="SUPFAM" id="SSF57701">
    <property type="entry name" value="Zn2/Cys6 DNA-binding domain"/>
    <property type="match status" value="1"/>
</dbReference>
<keyword evidence="1" id="KW-0539">Nucleus</keyword>
<dbReference type="PANTHER" id="PTHR47784">
    <property type="entry name" value="STEROL UPTAKE CONTROL PROTEIN 2"/>
    <property type="match status" value="1"/>
</dbReference>
<dbReference type="RefSeq" id="XP_018149566.1">
    <property type="nucleotide sequence ID" value="XM_018281055.1"/>
</dbReference>
<dbReference type="Gene3D" id="4.10.240.10">
    <property type="entry name" value="Zn(2)-C6 fungal-type DNA-binding domain"/>
    <property type="match status" value="1"/>
</dbReference>
<dbReference type="PROSITE" id="PS50048">
    <property type="entry name" value="ZN2_CY6_FUNGAL_2"/>
    <property type="match status" value="1"/>
</dbReference>
<dbReference type="SMART" id="SM00066">
    <property type="entry name" value="GAL4"/>
    <property type="match status" value="1"/>
</dbReference>
<feature type="region of interest" description="Disordered" evidence="2">
    <location>
        <begin position="1"/>
        <end position="23"/>
    </location>
</feature>
<reference evidence="4 5" key="1">
    <citation type="journal article" date="2016" name="PLoS Pathog.">
        <title>Biosynthesis of antibiotic leucinostatins in bio-control fungus Purpureocillium lilacinum and their inhibition on phytophthora revealed by genome mining.</title>
        <authorList>
            <person name="Wang G."/>
            <person name="Liu Z."/>
            <person name="Lin R."/>
            <person name="Li E."/>
            <person name="Mao Z."/>
            <person name="Ling J."/>
            <person name="Yang Y."/>
            <person name="Yin W.B."/>
            <person name="Xie B."/>
        </authorList>
    </citation>
    <scope>NUCLEOTIDE SEQUENCE [LARGE SCALE GENOMIC DNA]</scope>
    <source>
        <strain evidence="4">170</strain>
    </source>
</reference>
<dbReference type="Proteomes" id="UP000078397">
    <property type="component" value="Unassembled WGS sequence"/>
</dbReference>
<dbReference type="GO" id="GO:0008270">
    <property type="term" value="F:zinc ion binding"/>
    <property type="evidence" value="ECO:0007669"/>
    <property type="project" value="InterPro"/>
</dbReference>
<dbReference type="GeneID" id="28845049"/>
<dbReference type="KEGG" id="pchm:VFPPC_01182"/>
<dbReference type="AlphaFoldDB" id="A0A179G7V3"/>
<dbReference type="CDD" id="cd00067">
    <property type="entry name" value="GAL4"/>
    <property type="match status" value="1"/>
</dbReference>
<keyword evidence="5" id="KW-1185">Reference proteome</keyword>
<dbReference type="EMBL" id="LSBJ02000001">
    <property type="protein sequence ID" value="OAQ73483.1"/>
    <property type="molecule type" value="Genomic_DNA"/>
</dbReference>
<protein>
    <submittedName>
        <fullName evidence="4">Transcription factor cys6 protein</fullName>
    </submittedName>
</protein>
<feature type="domain" description="Zn(2)-C6 fungal-type" evidence="3">
    <location>
        <begin position="31"/>
        <end position="61"/>
    </location>
</feature>
<evidence type="ECO:0000256" key="1">
    <source>
        <dbReference type="ARBA" id="ARBA00023242"/>
    </source>
</evidence>
<comment type="caution">
    <text evidence="4">The sequence shown here is derived from an EMBL/GenBank/DDBJ whole genome shotgun (WGS) entry which is preliminary data.</text>
</comment>
<dbReference type="STRING" id="1380566.A0A179G7V3"/>
<name>A0A179G7V3_METCM</name>